<name>A0A381TZP4_9ZZZZ</name>
<proteinExistence type="predicted"/>
<dbReference type="Gene3D" id="2.60.40.4070">
    <property type="match status" value="1"/>
</dbReference>
<evidence type="ECO:0000313" key="1">
    <source>
        <dbReference type="EMBL" id="SVA20951.1"/>
    </source>
</evidence>
<protein>
    <submittedName>
        <fullName evidence="1">Uncharacterized protein</fullName>
    </submittedName>
</protein>
<dbReference type="InterPro" id="IPR011042">
    <property type="entry name" value="6-blade_b-propeller_TolB-like"/>
</dbReference>
<gene>
    <name evidence="1" type="ORF">METZ01_LOCUS73805</name>
</gene>
<sequence length="611" mass="68340">MKCLFLPFVALLLADVIWAAETILWVNKPTLTFEAHSKSWRVAFELNSPSDVEVAIVDPNKSIVVRHLAAGVLGPKVSPPLKPKALAQKIEWNGKDDYGNPVRNASEMAVRVRVGMSVSLEQIVGGDPYAFYSGEMGDSDHSPWAICGLEAKSDGKVYVWGHSSNLGPPALRQYDVDGNYLQTLFPMPAGKDLNAMKGWGINGRPDGTYTPKFNGLTDPSLTTTFLDTSLRMARLLPTWDPNHLTFRRAGLRAGGFDLMTINTDGTITEDPAEHLLGPLVTNPPFVFGPVEPNSHVLHSVQGPVFVCPAPDRKSFYLSGVYAATTIYGSLRKIKMDDYWRDGQVWKVDEKTRTAKVFFALDKQDIPTTRKERASAYSGRDGYSAIHGVAVSEDGNVFVCDRLHKRIIVLDESGKTIREIPVEHPDAIALSKKTGALYVTTRRGDYHRHGTVQLLKYNNWRKDDEPAEAIEVSKTGFTRKQTHSYVVVCDTAQGSNVWVAYTQMPVRIYRDNAKGLKLLKDFYRVEGAQRCLGFDRMHVDPKTETVFVQDDRDAVWKIADWKRPRFVKVPLKTASLAIDARNRHIYTRTQRDGRSGNGTGRVARFHLDQADY</sequence>
<accession>A0A381TZP4</accession>
<feature type="non-terminal residue" evidence="1">
    <location>
        <position position="611"/>
    </location>
</feature>
<organism evidence="1">
    <name type="scientific">marine metagenome</name>
    <dbReference type="NCBI Taxonomy" id="408172"/>
    <lineage>
        <taxon>unclassified sequences</taxon>
        <taxon>metagenomes</taxon>
        <taxon>ecological metagenomes</taxon>
    </lineage>
</organism>
<reference evidence="1" key="1">
    <citation type="submission" date="2018-05" db="EMBL/GenBank/DDBJ databases">
        <authorList>
            <person name="Lanie J.A."/>
            <person name="Ng W.-L."/>
            <person name="Kazmierczak K.M."/>
            <person name="Andrzejewski T.M."/>
            <person name="Davidsen T.M."/>
            <person name="Wayne K.J."/>
            <person name="Tettelin H."/>
            <person name="Glass J.I."/>
            <person name="Rusch D."/>
            <person name="Podicherti R."/>
            <person name="Tsui H.-C.T."/>
            <person name="Winkler M.E."/>
        </authorList>
    </citation>
    <scope>NUCLEOTIDE SEQUENCE</scope>
</reference>
<dbReference type="Gene3D" id="2.120.10.30">
    <property type="entry name" value="TolB, C-terminal domain"/>
    <property type="match status" value="1"/>
</dbReference>
<dbReference type="AlphaFoldDB" id="A0A381TZP4"/>
<dbReference type="SUPFAM" id="SSF63829">
    <property type="entry name" value="Calcium-dependent phosphotriesterase"/>
    <property type="match status" value="1"/>
</dbReference>
<dbReference type="EMBL" id="UINC01005378">
    <property type="protein sequence ID" value="SVA20951.1"/>
    <property type="molecule type" value="Genomic_DNA"/>
</dbReference>